<evidence type="ECO:0000256" key="1">
    <source>
        <dbReference type="SAM" id="Phobius"/>
    </source>
</evidence>
<reference evidence="2" key="4">
    <citation type="submission" date="2023-12" db="EMBL/GenBank/DDBJ databases">
        <authorList>
            <person name="Sun Q."/>
            <person name="Inoue M."/>
        </authorList>
    </citation>
    <scope>NUCLEOTIDE SEQUENCE</scope>
    <source>
        <strain evidence="2">JCM 10667</strain>
    </source>
</reference>
<proteinExistence type="predicted"/>
<evidence type="ECO:0000313" key="3">
    <source>
        <dbReference type="EMBL" id="MBB4773308.1"/>
    </source>
</evidence>
<organism evidence="3 4">
    <name type="scientific">Actinomadura livida</name>
    <dbReference type="NCBI Taxonomy" id="79909"/>
    <lineage>
        <taxon>Bacteria</taxon>
        <taxon>Bacillati</taxon>
        <taxon>Actinomycetota</taxon>
        <taxon>Actinomycetes</taxon>
        <taxon>Streptosporangiales</taxon>
        <taxon>Thermomonosporaceae</taxon>
        <taxon>Actinomadura</taxon>
    </lineage>
</organism>
<dbReference type="RefSeq" id="WP_184881327.1">
    <property type="nucleotide sequence ID" value="NZ_BAAAHD010000027.1"/>
</dbReference>
<feature type="transmembrane region" description="Helical" evidence="1">
    <location>
        <begin position="7"/>
        <end position="29"/>
    </location>
</feature>
<accession>A0A7W7IA98</accession>
<sequence length="144" mass="14411">MIPRKAILAGVAVIFLGTVLLVAVFGFVQDPETEPGAAATAFSWVLGTIVRATGGYVAGRLSVRTGGKGRVAGAGAIAGAVAYTLFLTLMVALAVLGGDPGFSIGDVAGLLVWTAQAALGGGLAAVLHRKRIASELQTSAWAYG</sequence>
<reference evidence="2" key="1">
    <citation type="journal article" date="2014" name="Int. J. Syst. Evol. Microbiol.">
        <title>Complete genome of a new Firmicutes species belonging to the dominant human colonic microbiota ('Ruminococcus bicirculans') reveals two chromosomes and a selective capacity to utilize plant glucans.</title>
        <authorList>
            <consortium name="NISC Comparative Sequencing Program"/>
            <person name="Wegmann U."/>
            <person name="Louis P."/>
            <person name="Goesmann A."/>
            <person name="Henrissat B."/>
            <person name="Duncan S.H."/>
            <person name="Flint H.J."/>
        </authorList>
    </citation>
    <scope>NUCLEOTIDE SEQUENCE</scope>
    <source>
        <strain evidence="2">JCM 10667</strain>
    </source>
</reference>
<feature type="transmembrane region" description="Helical" evidence="1">
    <location>
        <begin position="41"/>
        <end position="59"/>
    </location>
</feature>
<dbReference type="Proteomes" id="UP001501427">
    <property type="component" value="Unassembled WGS sequence"/>
</dbReference>
<feature type="transmembrane region" description="Helical" evidence="1">
    <location>
        <begin position="107"/>
        <end position="127"/>
    </location>
</feature>
<name>A0A7W7IA98_9ACTN</name>
<gene>
    <name evidence="3" type="ORF">F4557_001726</name>
    <name evidence="2" type="ORF">GCM10009546_35700</name>
</gene>
<comment type="caution">
    <text evidence="3">The sequence shown here is derived from an EMBL/GenBank/DDBJ whole genome shotgun (WGS) entry which is preliminary data.</text>
</comment>
<feature type="transmembrane region" description="Helical" evidence="1">
    <location>
        <begin position="71"/>
        <end position="95"/>
    </location>
</feature>
<evidence type="ECO:0000313" key="4">
    <source>
        <dbReference type="Proteomes" id="UP000549343"/>
    </source>
</evidence>
<keyword evidence="1" id="KW-0812">Transmembrane</keyword>
<keyword evidence="5" id="KW-1185">Reference proteome</keyword>
<dbReference type="EMBL" id="JACHMV010000001">
    <property type="protein sequence ID" value="MBB4773308.1"/>
    <property type="molecule type" value="Genomic_DNA"/>
</dbReference>
<evidence type="ECO:0000313" key="2">
    <source>
        <dbReference type="EMBL" id="GAA0569759.1"/>
    </source>
</evidence>
<dbReference type="Proteomes" id="UP000549343">
    <property type="component" value="Unassembled WGS sequence"/>
</dbReference>
<protein>
    <recommendedName>
        <fullName evidence="6">DUF1761 domain-containing protein</fullName>
    </recommendedName>
</protein>
<evidence type="ECO:0008006" key="6">
    <source>
        <dbReference type="Google" id="ProtNLM"/>
    </source>
</evidence>
<keyword evidence="1" id="KW-0472">Membrane</keyword>
<reference evidence="5" key="2">
    <citation type="journal article" date="2019" name="Int. J. Syst. Evol. Microbiol.">
        <title>The Global Catalogue of Microorganisms (GCM) 10K type strain sequencing project: providing services to taxonomists for standard genome sequencing and annotation.</title>
        <authorList>
            <consortium name="The Broad Institute Genomics Platform"/>
            <consortium name="The Broad Institute Genome Sequencing Center for Infectious Disease"/>
            <person name="Wu L."/>
            <person name="Ma J."/>
        </authorList>
    </citation>
    <scope>NUCLEOTIDE SEQUENCE [LARGE SCALE GENOMIC DNA]</scope>
    <source>
        <strain evidence="5">JCM 10667</strain>
    </source>
</reference>
<evidence type="ECO:0000313" key="5">
    <source>
        <dbReference type="Proteomes" id="UP001501427"/>
    </source>
</evidence>
<reference evidence="3 4" key="3">
    <citation type="submission" date="2020-08" db="EMBL/GenBank/DDBJ databases">
        <title>Sequencing the genomes of 1000 actinobacteria strains.</title>
        <authorList>
            <person name="Klenk H.-P."/>
        </authorList>
    </citation>
    <scope>NUCLEOTIDE SEQUENCE [LARGE SCALE GENOMIC DNA]</scope>
    <source>
        <strain evidence="3 4">DSM 44772</strain>
    </source>
</reference>
<keyword evidence="1" id="KW-1133">Transmembrane helix</keyword>
<dbReference type="EMBL" id="BAAAHD010000027">
    <property type="protein sequence ID" value="GAA0569759.1"/>
    <property type="molecule type" value="Genomic_DNA"/>
</dbReference>
<dbReference type="AlphaFoldDB" id="A0A7W7IA98"/>